<dbReference type="PANTHER" id="PTHR31319:SF53">
    <property type="entry name" value="ZINC FINGER PROTEIN CONSTANS-LIKE 5"/>
    <property type="match status" value="1"/>
</dbReference>
<keyword evidence="12" id="KW-1185">Reference proteome</keyword>
<evidence type="ECO:0000256" key="5">
    <source>
        <dbReference type="ARBA" id="ARBA00022833"/>
    </source>
</evidence>
<feature type="domain" description="B box-type" evidence="9">
    <location>
        <begin position="18"/>
        <end position="65"/>
    </location>
</feature>
<keyword evidence="6 8" id="KW-0539">Nucleus</keyword>
<name>A0A7J6XD08_THATH</name>
<comment type="subcellular location">
    <subcellularLocation>
        <location evidence="1 8">Nucleus</location>
    </subcellularLocation>
</comment>
<dbReference type="PANTHER" id="PTHR31319">
    <property type="entry name" value="ZINC FINGER PROTEIN CONSTANS-LIKE 4"/>
    <property type="match status" value="1"/>
</dbReference>
<evidence type="ECO:0000256" key="8">
    <source>
        <dbReference type="PROSITE-ProRule" id="PRU00357"/>
    </source>
</evidence>
<reference evidence="11 12" key="1">
    <citation type="submission" date="2020-06" db="EMBL/GenBank/DDBJ databases">
        <title>Transcriptomic and genomic resources for Thalictrum thalictroides and T. hernandezii: Facilitating candidate gene discovery in an emerging model plant lineage.</title>
        <authorList>
            <person name="Arias T."/>
            <person name="Riano-Pachon D.M."/>
            <person name="Di Stilio V.S."/>
        </authorList>
    </citation>
    <scope>NUCLEOTIDE SEQUENCE [LARGE SCALE GENOMIC DNA]</scope>
    <source>
        <strain evidence="12">cv. WT478/WT964</strain>
        <tissue evidence="11">Leaves</tissue>
    </source>
</reference>
<dbReference type="InterPro" id="IPR045281">
    <property type="entry name" value="CONSTANS-like"/>
</dbReference>
<dbReference type="InterPro" id="IPR049808">
    <property type="entry name" value="CONSTANS-like_Bbox1"/>
</dbReference>
<dbReference type="AlphaFoldDB" id="A0A7J6XD08"/>
<dbReference type="GO" id="GO:0003700">
    <property type="term" value="F:DNA-binding transcription factor activity"/>
    <property type="evidence" value="ECO:0007669"/>
    <property type="project" value="TreeGrafter"/>
</dbReference>
<evidence type="ECO:0000259" key="9">
    <source>
        <dbReference type="PROSITE" id="PS50119"/>
    </source>
</evidence>
<keyword evidence="4 7" id="KW-0863">Zinc-finger</keyword>
<proteinExistence type="inferred from homology"/>
<protein>
    <submittedName>
        <fullName evidence="11">Zinc finger protein constans</fullName>
    </submittedName>
</protein>
<dbReference type="EMBL" id="JABWDY010001509">
    <property type="protein sequence ID" value="KAF5207363.1"/>
    <property type="molecule type" value="Genomic_DNA"/>
</dbReference>
<organism evidence="11 12">
    <name type="scientific">Thalictrum thalictroides</name>
    <name type="common">Rue-anemone</name>
    <name type="synonym">Anemone thalictroides</name>
    <dbReference type="NCBI Taxonomy" id="46969"/>
    <lineage>
        <taxon>Eukaryota</taxon>
        <taxon>Viridiplantae</taxon>
        <taxon>Streptophyta</taxon>
        <taxon>Embryophyta</taxon>
        <taxon>Tracheophyta</taxon>
        <taxon>Spermatophyta</taxon>
        <taxon>Magnoliopsida</taxon>
        <taxon>Ranunculales</taxon>
        <taxon>Ranunculaceae</taxon>
        <taxon>Thalictroideae</taxon>
        <taxon>Thalictrum</taxon>
    </lineage>
</organism>
<evidence type="ECO:0000256" key="7">
    <source>
        <dbReference type="PROSITE-ProRule" id="PRU00024"/>
    </source>
</evidence>
<dbReference type="PROSITE" id="PS51017">
    <property type="entry name" value="CCT"/>
    <property type="match status" value="1"/>
</dbReference>
<evidence type="ECO:0000256" key="6">
    <source>
        <dbReference type="ARBA" id="ARBA00023242"/>
    </source>
</evidence>
<evidence type="ECO:0000313" key="11">
    <source>
        <dbReference type="EMBL" id="KAF5207363.1"/>
    </source>
</evidence>
<dbReference type="GO" id="GO:0005634">
    <property type="term" value="C:nucleus"/>
    <property type="evidence" value="ECO:0007669"/>
    <property type="project" value="UniProtKB-SubCell"/>
</dbReference>
<feature type="domain" description="CCT" evidence="10">
    <location>
        <begin position="340"/>
        <end position="382"/>
    </location>
</feature>
<dbReference type="Pfam" id="PF06203">
    <property type="entry name" value="CCT"/>
    <property type="match status" value="1"/>
</dbReference>
<comment type="caution">
    <text evidence="11">The sequence shown here is derived from an EMBL/GenBank/DDBJ whole genome shotgun (WGS) entry which is preliminary data.</text>
</comment>
<dbReference type="GO" id="GO:0009909">
    <property type="term" value="P:regulation of flower development"/>
    <property type="evidence" value="ECO:0007669"/>
    <property type="project" value="InterPro"/>
</dbReference>
<evidence type="ECO:0000256" key="1">
    <source>
        <dbReference type="ARBA" id="ARBA00004123"/>
    </source>
</evidence>
<evidence type="ECO:0000256" key="2">
    <source>
        <dbReference type="ARBA" id="ARBA00010024"/>
    </source>
</evidence>
<keyword evidence="3" id="KW-0479">Metal-binding</keyword>
<feature type="domain" description="B box-type" evidence="9">
    <location>
        <begin position="61"/>
        <end position="108"/>
    </location>
</feature>
<dbReference type="CDD" id="cd19821">
    <property type="entry name" value="Bbox1_BBX-like"/>
    <property type="match status" value="2"/>
</dbReference>
<dbReference type="SMART" id="SM00336">
    <property type="entry name" value="BBOX"/>
    <property type="match status" value="2"/>
</dbReference>
<evidence type="ECO:0000256" key="3">
    <source>
        <dbReference type="ARBA" id="ARBA00022723"/>
    </source>
</evidence>
<evidence type="ECO:0000313" key="12">
    <source>
        <dbReference type="Proteomes" id="UP000554482"/>
    </source>
</evidence>
<accession>A0A7J6XD08</accession>
<sequence>MKIDDGRSGKVFAASWSLSAKPCDSCKSSSALLFCRADSAFLCISCDSKIHTANKLASRHERVWMCEVCEQAPASVTCKADAAALCVTCDRDIHSANPLARRHERFPVVPFYESAASAIKSNAVNLLVPDSSQQEQHNQENVDEEDDDEVDHQINVNINNHSHSHSHSHAGVVVTCREEAEAASWLLSNPNNNNNNNTTTTTNNKLMETPDLNCADQYFFSDVDPYLDLDYSSPLTGRFNGNDSHVVPVQVPEAPHHHQSAFIHQEMDFCRSIKPSYSSYTTPSLSQSVSSSSMDVGVVPDGNCNAMTDISNPFETTVEFSGTVPTGVVNQANQLTGMDREARVLRYREKRKNRKFEKTIRYASRKAYAETRPRIKGRFAKRTELEAEVDRIYSSAACLMNDTSGYGIVPSF</sequence>
<comment type="similarity">
    <text evidence="2">Belongs to the CONSTANS family.</text>
</comment>
<dbReference type="InterPro" id="IPR000315">
    <property type="entry name" value="Znf_B-box"/>
</dbReference>
<dbReference type="Pfam" id="PF00643">
    <property type="entry name" value="zf-B_box"/>
    <property type="match status" value="1"/>
</dbReference>
<dbReference type="GO" id="GO:0008270">
    <property type="term" value="F:zinc ion binding"/>
    <property type="evidence" value="ECO:0007669"/>
    <property type="project" value="UniProtKB-KW"/>
</dbReference>
<dbReference type="PROSITE" id="PS50119">
    <property type="entry name" value="ZF_BBOX"/>
    <property type="match status" value="2"/>
</dbReference>
<dbReference type="InterPro" id="IPR010402">
    <property type="entry name" value="CCT_domain"/>
</dbReference>
<evidence type="ECO:0000256" key="4">
    <source>
        <dbReference type="ARBA" id="ARBA00022771"/>
    </source>
</evidence>
<dbReference type="OrthoDB" id="153872at2759"/>
<gene>
    <name evidence="11" type="ORF">FRX31_003050</name>
</gene>
<dbReference type="Proteomes" id="UP000554482">
    <property type="component" value="Unassembled WGS sequence"/>
</dbReference>
<dbReference type="GO" id="GO:2000028">
    <property type="term" value="P:regulation of photoperiodism, flowering"/>
    <property type="evidence" value="ECO:0007669"/>
    <property type="project" value="TreeGrafter"/>
</dbReference>
<evidence type="ECO:0000259" key="10">
    <source>
        <dbReference type="PROSITE" id="PS51017"/>
    </source>
</evidence>
<keyword evidence="5" id="KW-0862">Zinc</keyword>